<comment type="caution">
    <text evidence="14">The sequence shown here is derived from an EMBL/GenBank/DDBJ whole genome shotgun (WGS) entry which is preliminary data.</text>
</comment>
<keyword evidence="6" id="KW-0408">Iron</keyword>
<dbReference type="PANTHER" id="PTHR32552">
    <property type="entry name" value="FERRICHROME IRON RECEPTOR-RELATED"/>
    <property type="match status" value="1"/>
</dbReference>
<dbReference type="Proteomes" id="UP001169862">
    <property type="component" value="Unassembled WGS sequence"/>
</dbReference>
<dbReference type="Pfam" id="PF07715">
    <property type="entry name" value="Plug"/>
    <property type="match status" value="1"/>
</dbReference>
<evidence type="ECO:0000256" key="12">
    <source>
        <dbReference type="RuleBase" id="RU003357"/>
    </source>
</evidence>
<keyword evidence="14" id="KW-0675">Receptor</keyword>
<dbReference type="InterPro" id="IPR036942">
    <property type="entry name" value="Beta-barrel_TonB_sf"/>
</dbReference>
<gene>
    <name evidence="14" type="ORF">Q4490_01695</name>
</gene>
<dbReference type="SMART" id="SM00965">
    <property type="entry name" value="STN"/>
    <property type="match status" value="1"/>
</dbReference>
<keyword evidence="4" id="KW-0410">Iron transport</keyword>
<dbReference type="EMBL" id="JAUOPG010000001">
    <property type="protein sequence ID" value="MDO6452265.1"/>
    <property type="molecule type" value="Genomic_DNA"/>
</dbReference>
<evidence type="ECO:0000256" key="6">
    <source>
        <dbReference type="ARBA" id="ARBA00023004"/>
    </source>
</evidence>
<comment type="similarity">
    <text evidence="11 12">Belongs to the TonB-dependent receptor family.</text>
</comment>
<proteinExistence type="inferred from homology"/>
<evidence type="ECO:0000256" key="3">
    <source>
        <dbReference type="ARBA" id="ARBA00022452"/>
    </source>
</evidence>
<evidence type="ECO:0000256" key="2">
    <source>
        <dbReference type="ARBA" id="ARBA00022448"/>
    </source>
</evidence>
<evidence type="ECO:0000313" key="15">
    <source>
        <dbReference type="Proteomes" id="UP001169862"/>
    </source>
</evidence>
<evidence type="ECO:0000256" key="10">
    <source>
        <dbReference type="ARBA" id="ARBA00023237"/>
    </source>
</evidence>
<keyword evidence="2 11" id="KW-0813">Transport</keyword>
<dbReference type="GO" id="GO:0006826">
    <property type="term" value="P:iron ion transport"/>
    <property type="evidence" value="ECO:0007669"/>
    <property type="project" value="UniProtKB-KW"/>
</dbReference>
<keyword evidence="5 11" id="KW-0812">Transmembrane</keyword>
<dbReference type="Pfam" id="PF00593">
    <property type="entry name" value="TonB_dep_Rec_b-barrel"/>
    <property type="match status" value="1"/>
</dbReference>
<reference evidence="14" key="1">
    <citation type="submission" date="2023-07" db="EMBL/GenBank/DDBJ databases">
        <title>Genome content predicts the carbon catabolic preferences of heterotrophic bacteria.</title>
        <authorList>
            <person name="Gralka M."/>
        </authorList>
    </citation>
    <scope>NUCLEOTIDE SEQUENCE</scope>
    <source>
        <strain evidence="14">I2M16</strain>
    </source>
</reference>
<evidence type="ECO:0000256" key="4">
    <source>
        <dbReference type="ARBA" id="ARBA00022496"/>
    </source>
</evidence>
<dbReference type="PANTHER" id="PTHR32552:SF81">
    <property type="entry name" value="TONB-DEPENDENT OUTER MEMBRANE RECEPTOR"/>
    <property type="match status" value="1"/>
</dbReference>
<evidence type="ECO:0000256" key="7">
    <source>
        <dbReference type="ARBA" id="ARBA00023065"/>
    </source>
</evidence>
<evidence type="ECO:0000256" key="1">
    <source>
        <dbReference type="ARBA" id="ARBA00004571"/>
    </source>
</evidence>
<dbReference type="InterPro" id="IPR011662">
    <property type="entry name" value="Secretin/TonB_short_N"/>
</dbReference>
<accession>A0AAW7XHA9</accession>
<dbReference type="SUPFAM" id="SSF56935">
    <property type="entry name" value="Porins"/>
    <property type="match status" value="1"/>
</dbReference>
<sequence>MTFDVKKQLFRKKKLPAQCLAVGISISAISISSLPISTNVHAAQPNAYELNIKQGDLASQLNHLAAATHIYLAADGSLLRGKQGKPIQGVYTPQAALDALLHDSGLAAIRNADGSYTLMKEQVLIPSSATTWQMDNITVTGEKVNRSLSETVSSVSVITGDQLQENHYKEVNEVIERVPNVIRHPFGVPNIRGVDGAGAAQGVFSFISGGRPRVSTSVDGLSESWTGVRYINTGLWDTKQVEVLRGPQSTTQGRNTLGGAIVVTTNDPDYEWQGKVRTGYENQDGKYQIAGVISGPLIEDELAVRIAAERLSGDSFINYHLSESEWPKAPNESTSQSIRAKLLWEPLAIPELSAKLTLTQRNADGEYLNYINGPDFSDYNFDGDNNNTRLQNSEETGLSLDIQYLLNDDLTAHLLLGHQRYQSEFTQYPSLFYMDLEENSTTFESRLTYEPAEGLLSGVAGLYYYTKNEDILIYDGGFDGTDKITTVALFGETTLSLSDKLDLIAGGRLEREHQTRDIVAWPGTAWQGEVDLDHAKNIFLPKIGLAYHLSANSTLSLTARRGYNAGGGALDWDDSEFYTFDEERVTTYEAGIRSALLDNRLNLSASVFYNQFDGYLAYVAPRFTNLSKAESYGLELEANAQPTPSLRLFGSLGWLNSKITDTKSGYESLQGNEFGYAPNLTANLGFDHDIHAKWSWGANAHFVDGYYSDASNTEETEVDGYTTVNLHTAYKINPDLTLSGYANNLTNEEVIYRVTTNGQANVGAPRTLGVTLDYQF</sequence>
<dbReference type="InterPro" id="IPR000531">
    <property type="entry name" value="Beta-barrel_TonB"/>
</dbReference>
<name>A0AAW7XHA9_9GAMM</name>
<keyword evidence="9 11" id="KW-0472">Membrane</keyword>
<dbReference type="AlphaFoldDB" id="A0AAW7XHA9"/>
<organism evidence="14 15">
    <name type="scientific">Neptunomonas phycophila</name>
    <dbReference type="NCBI Taxonomy" id="1572645"/>
    <lineage>
        <taxon>Bacteria</taxon>
        <taxon>Pseudomonadati</taxon>
        <taxon>Pseudomonadota</taxon>
        <taxon>Gammaproteobacteria</taxon>
        <taxon>Oceanospirillales</taxon>
        <taxon>Oceanospirillaceae</taxon>
        <taxon>Neptunomonas</taxon>
    </lineage>
</organism>
<feature type="domain" description="Secretin/TonB short N-terminal" evidence="13">
    <location>
        <begin position="70"/>
        <end position="121"/>
    </location>
</feature>
<comment type="subcellular location">
    <subcellularLocation>
        <location evidence="1 11">Cell outer membrane</location>
        <topology evidence="1 11">Multi-pass membrane protein</topology>
    </subcellularLocation>
</comment>
<keyword evidence="3 11" id="KW-1134">Transmembrane beta strand</keyword>
<evidence type="ECO:0000256" key="11">
    <source>
        <dbReference type="PROSITE-ProRule" id="PRU01360"/>
    </source>
</evidence>
<keyword evidence="7" id="KW-0406">Ion transport</keyword>
<evidence type="ECO:0000313" key="14">
    <source>
        <dbReference type="EMBL" id="MDO6452265.1"/>
    </source>
</evidence>
<dbReference type="PROSITE" id="PS52016">
    <property type="entry name" value="TONB_DEPENDENT_REC_3"/>
    <property type="match status" value="1"/>
</dbReference>
<evidence type="ECO:0000256" key="9">
    <source>
        <dbReference type="ARBA" id="ARBA00023136"/>
    </source>
</evidence>
<dbReference type="InterPro" id="IPR012910">
    <property type="entry name" value="Plug_dom"/>
</dbReference>
<evidence type="ECO:0000256" key="5">
    <source>
        <dbReference type="ARBA" id="ARBA00022692"/>
    </source>
</evidence>
<keyword evidence="8 12" id="KW-0798">TonB box</keyword>
<keyword evidence="10 11" id="KW-0998">Cell outer membrane</keyword>
<dbReference type="Gene3D" id="3.55.50.30">
    <property type="match status" value="1"/>
</dbReference>
<evidence type="ECO:0000256" key="8">
    <source>
        <dbReference type="ARBA" id="ARBA00023077"/>
    </source>
</evidence>
<dbReference type="InterPro" id="IPR039426">
    <property type="entry name" value="TonB-dep_rcpt-like"/>
</dbReference>
<evidence type="ECO:0000259" key="13">
    <source>
        <dbReference type="SMART" id="SM00965"/>
    </source>
</evidence>
<dbReference type="GO" id="GO:0009279">
    <property type="term" value="C:cell outer membrane"/>
    <property type="evidence" value="ECO:0007669"/>
    <property type="project" value="UniProtKB-SubCell"/>
</dbReference>
<dbReference type="RefSeq" id="WP_303548251.1">
    <property type="nucleotide sequence ID" value="NZ_JAUOPG010000001.1"/>
</dbReference>
<dbReference type="Gene3D" id="2.40.170.20">
    <property type="entry name" value="TonB-dependent receptor, beta-barrel domain"/>
    <property type="match status" value="1"/>
</dbReference>
<protein>
    <submittedName>
        <fullName evidence="14">TonB-dependent receptor</fullName>
    </submittedName>
</protein>
<dbReference type="CDD" id="cd01347">
    <property type="entry name" value="ligand_gated_channel"/>
    <property type="match status" value="1"/>
</dbReference>